<keyword evidence="4" id="KW-0378">Hydrolase</keyword>
<dbReference type="InterPro" id="IPR019855">
    <property type="entry name" value="CRISPR-assoc_Cas1_NMENI"/>
</dbReference>
<sequence>MLCDWRGVPVGAMHSWGNTPTFVSRRQHAQVSMSLPRQKNAWMQIVKAKIRGQAHCLDICERSGGNELRELAKTVHSGDSTNVEGQAARKYWQYLFDESEDFHRKPGAGEGRNSQFDYAYAVLRGFVVKAIFSAGLSPTFGVNHHNRANYFCLADDLIEPYRPAIDAQIANLDIQDSTLNQESKAALVHAVNAQFNAGLTIPSSINDFAQQFGLYCESKQRALSVPVFGADDEEG</sequence>
<dbReference type="InterPro" id="IPR050646">
    <property type="entry name" value="Cas1"/>
</dbReference>
<dbReference type="GO" id="GO:0051607">
    <property type="term" value="P:defense response to virus"/>
    <property type="evidence" value="ECO:0007669"/>
    <property type="project" value="UniProtKB-KW"/>
</dbReference>
<evidence type="ECO:0000256" key="1">
    <source>
        <dbReference type="ARBA" id="ARBA00022722"/>
    </source>
</evidence>
<dbReference type="GO" id="GO:0003677">
    <property type="term" value="F:DNA binding"/>
    <property type="evidence" value="ECO:0007669"/>
    <property type="project" value="UniProtKB-KW"/>
</dbReference>
<evidence type="ECO:0000313" key="10">
    <source>
        <dbReference type="EMBL" id="MUH59795.1"/>
    </source>
</evidence>
<dbReference type="Gene3D" id="1.20.120.920">
    <property type="entry name" value="CRISPR-associated endonuclease Cas1, C-terminal domain"/>
    <property type="match status" value="1"/>
</dbReference>
<protein>
    <submittedName>
        <fullName evidence="10">Subtype II CRISPR-associated endonuclease Cas1</fullName>
    </submittedName>
</protein>
<dbReference type="Pfam" id="PF01867">
    <property type="entry name" value="Cas_Cas1"/>
    <property type="match status" value="1"/>
</dbReference>
<organism evidence="10 11">
    <name type="scientific">Bifidobacterium canis</name>
    <dbReference type="NCBI Taxonomy" id="2610880"/>
    <lineage>
        <taxon>Bacteria</taxon>
        <taxon>Bacillati</taxon>
        <taxon>Actinomycetota</taxon>
        <taxon>Actinomycetes</taxon>
        <taxon>Bifidobacteriales</taxon>
        <taxon>Bifidobacteriaceae</taxon>
        <taxon>Bifidobacterium</taxon>
    </lineage>
</organism>
<dbReference type="InterPro" id="IPR042206">
    <property type="entry name" value="CRISPR-assoc_Cas1_C"/>
</dbReference>
<dbReference type="Proteomes" id="UP000487882">
    <property type="component" value="Unassembled WGS sequence"/>
</dbReference>
<evidence type="ECO:0000256" key="3">
    <source>
        <dbReference type="ARBA" id="ARBA00022759"/>
    </source>
</evidence>
<evidence type="ECO:0000256" key="5">
    <source>
        <dbReference type="ARBA" id="ARBA00022842"/>
    </source>
</evidence>
<name>A0A7K1J5R3_9BIFI</name>
<evidence type="ECO:0000256" key="7">
    <source>
        <dbReference type="ARBA" id="ARBA00023125"/>
    </source>
</evidence>
<dbReference type="PANTHER" id="PTHR34353:SF2">
    <property type="entry name" value="CRISPR-ASSOCIATED ENDONUCLEASE CAS1 1"/>
    <property type="match status" value="1"/>
</dbReference>
<keyword evidence="6" id="KW-0051">Antiviral defense</keyword>
<proteinExistence type="predicted"/>
<dbReference type="GO" id="GO:0043571">
    <property type="term" value="P:maintenance of CRISPR repeat elements"/>
    <property type="evidence" value="ECO:0007669"/>
    <property type="project" value="InterPro"/>
</dbReference>
<evidence type="ECO:0000256" key="6">
    <source>
        <dbReference type="ARBA" id="ARBA00023118"/>
    </source>
</evidence>
<dbReference type="EMBL" id="WNLP01000005">
    <property type="protein sequence ID" value="MUH59795.1"/>
    <property type="molecule type" value="Genomic_DNA"/>
</dbReference>
<evidence type="ECO:0000256" key="9">
    <source>
        <dbReference type="ARBA" id="ARBA00038592"/>
    </source>
</evidence>
<comment type="subunit">
    <text evidence="9">Homodimer, forms a heterotetramer with a Cas2 homodimer.</text>
</comment>
<evidence type="ECO:0000313" key="11">
    <source>
        <dbReference type="Proteomes" id="UP000487882"/>
    </source>
</evidence>
<keyword evidence="7" id="KW-0238">DNA-binding</keyword>
<dbReference type="InterPro" id="IPR002729">
    <property type="entry name" value="CRISPR-assoc_Cas1"/>
</dbReference>
<keyword evidence="2" id="KW-0479">Metal-binding</keyword>
<evidence type="ECO:0000256" key="4">
    <source>
        <dbReference type="ARBA" id="ARBA00022801"/>
    </source>
</evidence>
<keyword evidence="3 10" id="KW-0255">Endonuclease</keyword>
<evidence type="ECO:0000256" key="2">
    <source>
        <dbReference type="ARBA" id="ARBA00022723"/>
    </source>
</evidence>
<accession>A0A7K1J5R3</accession>
<keyword evidence="8" id="KW-0464">Manganese</keyword>
<dbReference type="GO" id="GO:0016787">
    <property type="term" value="F:hydrolase activity"/>
    <property type="evidence" value="ECO:0007669"/>
    <property type="project" value="UniProtKB-KW"/>
</dbReference>
<dbReference type="GO" id="GO:0004520">
    <property type="term" value="F:DNA endonuclease activity"/>
    <property type="evidence" value="ECO:0007669"/>
    <property type="project" value="InterPro"/>
</dbReference>
<dbReference type="NCBIfam" id="TIGR03639">
    <property type="entry name" value="cas1_NMENI"/>
    <property type="match status" value="1"/>
</dbReference>
<keyword evidence="5" id="KW-0460">Magnesium</keyword>
<dbReference type="GO" id="GO:0046872">
    <property type="term" value="F:metal ion binding"/>
    <property type="evidence" value="ECO:0007669"/>
    <property type="project" value="UniProtKB-KW"/>
</dbReference>
<keyword evidence="11" id="KW-1185">Reference proteome</keyword>
<reference evidence="10 11" key="1">
    <citation type="submission" date="2019-09" db="EMBL/GenBank/DDBJ databases">
        <title>Bifidobacterium canis sp. nov., isolated from the digestive tract of German Shepherd dog puppy.</title>
        <authorList>
            <person name="Bunesova V."/>
        </authorList>
    </citation>
    <scope>NUCLEOTIDE SEQUENCE [LARGE SCALE GENOMIC DNA]</scope>
    <source>
        <strain evidence="10 11">GSD1FS</strain>
    </source>
</reference>
<comment type="caution">
    <text evidence="10">The sequence shown here is derived from an EMBL/GenBank/DDBJ whole genome shotgun (WGS) entry which is preliminary data.</text>
</comment>
<dbReference type="PANTHER" id="PTHR34353">
    <property type="entry name" value="CRISPR-ASSOCIATED ENDONUCLEASE CAS1 1"/>
    <property type="match status" value="1"/>
</dbReference>
<dbReference type="NCBIfam" id="TIGR00287">
    <property type="entry name" value="cas1"/>
    <property type="match status" value="1"/>
</dbReference>
<gene>
    <name evidence="10" type="ORF">GSD1FS_1138</name>
</gene>
<evidence type="ECO:0000256" key="8">
    <source>
        <dbReference type="ARBA" id="ARBA00023211"/>
    </source>
</evidence>
<dbReference type="AlphaFoldDB" id="A0A7K1J5R3"/>
<keyword evidence="1" id="KW-0540">Nuclease</keyword>